<keyword evidence="1 3" id="KW-0807">Transducer</keyword>
<reference evidence="8" key="1">
    <citation type="submission" date="2021-07" db="EMBL/GenBank/DDBJ databases">
        <title>Complete genome sequencing of a Clostridium isolate.</title>
        <authorList>
            <person name="Ueki A."/>
            <person name="Tonouchi A."/>
        </authorList>
    </citation>
    <scope>NUCLEOTIDE SEQUENCE [LARGE SCALE GENOMIC DNA]</scope>
    <source>
        <strain evidence="8">C5S11</strain>
    </source>
</reference>
<proteinExistence type="inferred from homology"/>
<dbReference type="InterPro" id="IPR004089">
    <property type="entry name" value="MCPsignal_dom"/>
</dbReference>
<dbReference type="PANTHER" id="PTHR32089:SF112">
    <property type="entry name" value="LYSOZYME-LIKE PROTEIN-RELATED"/>
    <property type="match status" value="1"/>
</dbReference>
<evidence type="ECO:0000256" key="5">
    <source>
        <dbReference type="SAM" id="MobiDB-lite"/>
    </source>
</evidence>
<dbReference type="PROSITE" id="PS50111">
    <property type="entry name" value="CHEMOTAXIS_TRANSDUC_2"/>
    <property type="match status" value="1"/>
</dbReference>
<keyword evidence="4" id="KW-0175">Coiled coil</keyword>
<evidence type="ECO:0000256" key="4">
    <source>
        <dbReference type="SAM" id="Coils"/>
    </source>
</evidence>
<dbReference type="SMART" id="SM00283">
    <property type="entry name" value="MA"/>
    <property type="match status" value="1"/>
</dbReference>
<feature type="coiled-coil region" evidence="4">
    <location>
        <begin position="109"/>
        <end position="136"/>
    </location>
</feature>
<comment type="similarity">
    <text evidence="2">Belongs to the methyl-accepting chemotaxis (MCP) protein family.</text>
</comment>
<dbReference type="InterPro" id="IPR004090">
    <property type="entry name" value="Chemotax_Me-accpt_rcpt"/>
</dbReference>
<evidence type="ECO:0000259" key="6">
    <source>
        <dbReference type="PROSITE" id="PS50111"/>
    </source>
</evidence>
<sequence length="308" mass="34372">MNIFRNRKSKGLENNQDQHGEEAVHKETNNFIQDMSKLLAETVKQHHIVDNEHDVLGHLFQKVKIHMNEISDLTKNTNDLTDRLYSEGNNLIEITEDTVKKSYEGKDAIEEMVEIIKSLEKENRNNTESIHELARRFTKVNEVVQLITNIASQTNLLALNAAIEAARAGEHGKGFAVVSGEIKKLAEMTKQSTKDISSLIGSIEDETKIVLNNSGKSNEVIARGVIASGNAAEKIEESLSSVAKVEQEVKGVMDILIDQKSHIENMSNEIVDVDEILKITSETIINHIEAASVVDRQLEEIKNTVNTL</sequence>
<dbReference type="Pfam" id="PF00015">
    <property type="entry name" value="MCPsignal"/>
    <property type="match status" value="1"/>
</dbReference>
<gene>
    <name evidence="7" type="ORF">psyc5s11_27800</name>
</gene>
<evidence type="ECO:0000256" key="1">
    <source>
        <dbReference type="ARBA" id="ARBA00023224"/>
    </source>
</evidence>
<evidence type="ECO:0000313" key="7">
    <source>
        <dbReference type="EMBL" id="BCZ46713.1"/>
    </source>
</evidence>
<protein>
    <submittedName>
        <fullName evidence="7">Methyl-accepting chemotaxis protein</fullName>
    </submittedName>
</protein>
<keyword evidence="8" id="KW-1185">Reference proteome</keyword>
<dbReference type="EMBL" id="AP024849">
    <property type="protein sequence ID" value="BCZ46713.1"/>
    <property type="molecule type" value="Genomic_DNA"/>
</dbReference>
<feature type="region of interest" description="Disordered" evidence="5">
    <location>
        <begin position="1"/>
        <end position="22"/>
    </location>
</feature>
<evidence type="ECO:0000256" key="3">
    <source>
        <dbReference type="PROSITE-ProRule" id="PRU00284"/>
    </source>
</evidence>
<dbReference type="PRINTS" id="PR00260">
    <property type="entry name" value="CHEMTRNSDUCR"/>
</dbReference>
<accession>A0ABN6IZ54</accession>
<dbReference type="RefSeq" id="WP_224033126.1">
    <property type="nucleotide sequence ID" value="NZ_AP024849.1"/>
</dbReference>
<name>A0ABN6IZ54_9CLOT</name>
<feature type="domain" description="Methyl-accepting transducer" evidence="6">
    <location>
        <begin position="93"/>
        <end position="274"/>
    </location>
</feature>
<dbReference type="PANTHER" id="PTHR32089">
    <property type="entry name" value="METHYL-ACCEPTING CHEMOTAXIS PROTEIN MCPB"/>
    <property type="match status" value="1"/>
</dbReference>
<evidence type="ECO:0000313" key="8">
    <source>
        <dbReference type="Proteomes" id="UP000824633"/>
    </source>
</evidence>
<dbReference type="Gene3D" id="1.10.287.950">
    <property type="entry name" value="Methyl-accepting chemotaxis protein"/>
    <property type="match status" value="1"/>
</dbReference>
<dbReference type="SUPFAM" id="SSF58104">
    <property type="entry name" value="Methyl-accepting chemotaxis protein (MCP) signaling domain"/>
    <property type="match status" value="1"/>
</dbReference>
<evidence type="ECO:0000256" key="2">
    <source>
        <dbReference type="ARBA" id="ARBA00029447"/>
    </source>
</evidence>
<organism evidence="7 8">
    <name type="scientific">Clostridium gelidum</name>
    <dbReference type="NCBI Taxonomy" id="704125"/>
    <lineage>
        <taxon>Bacteria</taxon>
        <taxon>Bacillati</taxon>
        <taxon>Bacillota</taxon>
        <taxon>Clostridia</taxon>
        <taxon>Eubacteriales</taxon>
        <taxon>Clostridiaceae</taxon>
        <taxon>Clostridium</taxon>
    </lineage>
</organism>
<dbReference type="Proteomes" id="UP000824633">
    <property type="component" value="Chromosome"/>
</dbReference>